<evidence type="ECO:0000256" key="6">
    <source>
        <dbReference type="PROSITE-ProRule" id="PRU00259"/>
    </source>
</evidence>
<feature type="repeat" description="ARM" evidence="6">
    <location>
        <begin position="616"/>
        <end position="658"/>
    </location>
</feature>
<comment type="subcellular location">
    <subcellularLocation>
        <location evidence="1">Nucleus</location>
    </subcellularLocation>
</comment>
<keyword evidence="4" id="KW-0539">Nucleus</keyword>
<feature type="repeat" description="ARM" evidence="6">
    <location>
        <begin position="657"/>
        <end position="702"/>
    </location>
</feature>
<accession>A0A8X8ADK7</accession>
<feature type="repeat" description="ARM" evidence="6">
    <location>
        <begin position="469"/>
        <end position="511"/>
    </location>
</feature>
<dbReference type="GO" id="GO:0048527">
    <property type="term" value="P:lateral root development"/>
    <property type="evidence" value="ECO:0007669"/>
    <property type="project" value="UniProtKB-ARBA"/>
</dbReference>
<dbReference type="PANTHER" id="PTHR46976">
    <property type="entry name" value="PROTEIN ARABIDILLO 1"/>
    <property type="match status" value="1"/>
</dbReference>
<dbReference type="InterPro" id="IPR000225">
    <property type="entry name" value="Armadillo"/>
</dbReference>
<evidence type="ECO:0000256" key="7">
    <source>
        <dbReference type="SAM" id="MobiDB-lite"/>
    </source>
</evidence>
<feature type="domain" description="F-box" evidence="8">
    <location>
        <begin position="37"/>
        <end position="83"/>
    </location>
</feature>
<dbReference type="Pfam" id="PF00514">
    <property type="entry name" value="Arm"/>
    <property type="match status" value="7"/>
</dbReference>
<name>A0A8X8ADK7_POPTO</name>
<feature type="repeat" description="ARM" evidence="6">
    <location>
        <begin position="510"/>
        <end position="555"/>
    </location>
</feature>
<comment type="similarity">
    <text evidence="2">Belongs to the beta-catenin family.</text>
</comment>
<dbReference type="InterPro" id="IPR001810">
    <property type="entry name" value="F-box_dom"/>
</dbReference>
<dbReference type="PROSITE" id="PS50181">
    <property type="entry name" value="FBOX"/>
    <property type="match status" value="1"/>
</dbReference>
<evidence type="ECO:0000313" key="9">
    <source>
        <dbReference type="EMBL" id="KAG6784592.1"/>
    </source>
</evidence>
<dbReference type="PROSITE" id="PS50176">
    <property type="entry name" value="ARM_REPEAT"/>
    <property type="match status" value="6"/>
</dbReference>
<feature type="compositionally biased region" description="Basic residues" evidence="7">
    <location>
        <begin position="1"/>
        <end position="14"/>
    </location>
</feature>
<dbReference type="Proteomes" id="UP000886885">
    <property type="component" value="Chromosome 2D"/>
</dbReference>
<evidence type="ECO:0000256" key="5">
    <source>
        <dbReference type="ARBA" id="ARBA00056877"/>
    </source>
</evidence>
<keyword evidence="10" id="KW-1185">Reference proteome</keyword>
<evidence type="ECO:0000256" key="2">
    <source>
        <dbReference type="ARBA" id="ARBA00005462"/>
    </source>
</evidence>
<feature type="repeat" description="ARM" evidence="6">
    <location>
        <begin position="428"/>
        <end position="470"/>
    </location>
</feature>
<dbReference type="SMART" id="SM00185">
    <property type="entry name" value="ARM"/>
    <property type="match status" value="8"/>
</dbReference>
<dbReference type="FunFam" id="1.25.10.10:FF:001918">
    <property type="entry name" value="Protein ARABIDILLO 2"/>
    <property type="match status" value="1"/>
</dbReference>
<dbReference type="EMBL" id="JAAWWB010000004">
    <property type="protein sequence ID" value="KAG6784592.1"/>
    <property type="molecule type" value="Genomic_DNA"/>
</dbReference>
<evidence type="ECO:0000313" key="10">
    <source>
        <dbReference type="Proteomes" id="UP000886885"/>
    </source>
</evidence>
<comment type="function">
    <text evidence="5">Promotes lateral root initiation and development, independently of auxin (IAA) and abscisis acid (ABA).</text>
</comment>
<gene>
    <name evidence="9" type="ORF">POTOM_010289</name>
</gene>
<dbReference type="AlphaFoldDB" id="A0A8X8ADK7"/>
<protein>
    <recommendedName>
        <fullName evidence="8">F-box domain-containing protein</fullName>
    </recommendedName>
</protein>
<keyword evidence="3" id="KW-0677">Repeat</keyword>
<evidence type="ECO:0000256" key="4">
    <source>
        <dbReference type="ARBA" id="ARBA00023242"/>
    </source>
</evidence>
<dbReference type="GO" id="GO:0005634">
    <property type="term" value="C:nucleus"/>
    <property type="evidence" value="ECO:0007669"/>
    <property type="project" value="UniProtKB-SubCell"/>
</dbReference>
<dbReference type="SMART" id="SM00256">
    <property type="entry name" value="FBOX"/>
    <property type="match status" value="1"/>
</dbReference>
<feature type="region of interest" description="Disordered" evidence="7">
    <location>
        <begin position="1"/>
        <end position="26"/>
    </location>
</feature>
<evidence type="ECO:0000259" key="8">
    <source>
        <dbReference type="PROSITE" id="PS50181"/>
    </source>
</evidence>
<proteinExistence type="inferred from homology"/>
<dbReference type="OrthoDB" id="7537227at2759"/>
<reference evidence="9" key="1">
    <citation type="journal article" date="2020" name="bioRxiv">
        <title>Hybrid origin of Populus tomentosa Carr. identified through genome sequencing and phylogenomic analysis.</title>
        <authorList>
            <person name="An X."/>
            <person name="Gao K."/>
            <person name="Chen Z."/>
            <person name="Li J."/>
            <person name="Yang X."/>
            <person name="Yang X."/>
            <person name="Zhou J."/>
            <person name="Guo T."/>
            <person name="Zhao T."/>
            <person name="Huang S."/>
            <person name="Miao D."/>
            <person name="Khan W.U."/>
            <person name="Rao P."/>
            <person name="Ye M."/>
            <person name="Lei B."/>
            <person name="Liao W."/>
            <person name="Wang J."/>
            <person name="Ji L."/>
            <person name="Li Y."/>
            <person name="Guo B."/>
            <person name="Mustafa N.S."/>
            <person name="Li S."/>
            <person name="Yun Q."/>
            <person name="Keller S.R."/>
            <person name="Mao J."/>
            <person name="Zhang R."/>
            <person name="Strauss S.H."/>
        </authorList>
    </citation>
    <scope>NUCLEOTIDE SEQUENCE</scope>
    <source>
        <strain evidence="9">GM15</strain>
        <tissue evidence="9">Leaf</tissue>
    </source>
</reference>
<dbReference type="CDD" id="cd22155">
    <property type="entry name" value="F-box_AtADLO1-like"/>
    <property type="match status" value="1"/>
</dbReference>
<sequence length="957" mass="102551">MNRRVRQKVAKKSKEKVELPSNPEIGDAGLCPDSNEDVDWTSLPDDTVIQLFSCLNYRDRASLSSSCKTWRVLGLSSCLWISLDLRAHKCDPGMAVSLASRCVNLQKIRFRGAESADAIIHLQARNLREISGDYCRKITDATLSMIVARHEALETLQLGPDFCEKVSSDAIKAIAFCCPKLKKLRLSGLRDVSADVINALAKHCPNLIDIGFLDCLKVDEVALGNVVSVHFLSVAGTSNMKWGVVSHLWHKLPKLIGLDVSRTDIDPSAVSRLLSLSPSLKVLCAMNCPVLEEDNTFSVNKYKGKLLLALFNDIFEGLASLFADTTKMGKNVLLEWRNLKTKDKNVDEIMNWLEWILSHTLLRTAESNPQGLDVFWLKLGAPILLSLMQSSQEEVQERAATGLATFVVIDDENASIDCGRAEAVMRDGGIRLLLNLAKSWREGLQSEAAKAIANLSVNANVAKAVAEEGGIEILAGLARSMNRLVAEEAAGGLWNLSVGEEHKGAIAEAGGIKALVDLIFKWSSGSDGVLERAAGALANLAADDKCSMEVALAGGVHALVMLARNCKFEGVQEQCYDCNDLNKEVPDLKFAARALANLAAHGDSNSNNAAVGQEAGALEALVQLTRSLHEGVRQEAAGALWNLSFDDRNREAIAVAGGVEALVALAQSCANASPGLQERAAGALWGLSVSEANSIAIGQEGGVAPLIALARSEAEDVHETAAGALWNLAFNPGNALRIVEEGGVPALVDLCSSSVSKMARFMAALALAYMFDGRMDEFALIGTSTESISKSVNLDGARRMALKHIEAFVLTFTDPQAFATAAASSAPAALAQVTERARIQEAGHLRCSGAEIGRFVAMLRNPSSILKACAGFALLQVIFLAETLKNAILVFMNLIHQLQFTVPGGRHALHHASLMQSAGAARVLRAAAAAATAPLEAKIFARIVLRNLEYHHIESSI</sequence>
<evidence type="ECO:0000256" key="1">
    <source>
        <dbReference type="ARBA" id="ARBA00004123"/>
    </source>
</evidence>
<feature type="repeat" description="ARM" evidence="6">
    <location>
        <begin position="701"/>
        <end position="743"/>
    </location>
</feature>
<organism evidence="9 10">
    <name type="scientific">Populus tomentosa</name>
    <name type="common">Chinese white poplar</name>
    <dbReference type="NCBI Taxonomy" id="118781"/>
    <lineage>
        <taxon>Eukaryota</taxon>
        <taxon>Viridiplantae</taxon>
        <taxon>Streptophyta</taxon>
        <taxon>Embryophyta</taxon>
        <taxon>Tracheophyta</taxon>
        <taxon>Spermatophyta</taxon>
        <taxon>Magnoliopsida</taxon>
        <taxon>eudicotyledons</taxon>
        <taxon>Gunneridae</taxon>
        <taxon>Pentapetalae</taxon>
        <taxon>rosids</taxon>
        <taxon>fabids</taxon>
        <taxon>Malpighiales</taxon>
        <taxon>Salicaceae</taxon>
        <taxon>Saliceae</taxon>
        <taxon>Populus</taxon>
    </lineage>
</organism>
<comment type="caution">
    <text evidence="9">The sequence shown here is derived from an EMBL/GenBank/DDBJ whole genome shotgun (WGS) entry which is preliminary data.</text>
</comment>
<dbReference type="PANTHER" id="PTHR46976:SF1">
    <property type="entry name" value="PROTEIN ARABIDILLO 1"/>
    <property type="match status" value="1"/>
</dbReference>
<evidence type="ECO:0000256" key="3">
    <source>
        <dbReference type="ARBA" id="ARBA00022737"/>
    </source>
</evidence>
<dbReference type="Pfam" id="PF12937">
    <property type="entry name" value="F-box-like"/>
    <property type="match status" value="1"/>
</dbReference>